<dbReference type="Gene3D" id="3.30.70.2970">
    <property type="entry name" value="Protein of unknown function (DUF541), domain 2"/>
    <property type="match status" value="1"/>
</dbReference>
<protein>
    <submittedName>
        <fullName evidence="1">DUF541 domain-containing protein</fullName>
    </submittedName>
</protein>
<accession>A0A6P1QXA8</accession>
<sequence>MKKLILLGALVAAHALAFAQKNFIDQPFVEVSAKADSLVVPDRIYLSIRIEEASSKNRKSVEEQEKQMLSALRRAGINTDKDLEMEDLSSSLRTFFLKGKNIIKEKNFNLLVRDANTAARVLLSLEEEDISNINISKIEYSKTEELLLSLKAQAMQKSKYLAQKLAQSVGQKAGKAIFMSDNAKQSPSYGIAGSSTGIMVRGISSMSLKSAPIDVEFKKIKLEAEVSAMYILE</sequence>
<dbReference type="Proteomes" id="UP000464318">
    <property type="component" value="Chromosome"/>
</dbReference>
<gene>
    <name evidence="1" type="ORF">DBX24_05300</name>
</gene>
<reference evidence="1 2" key="1">
    <citation type="submission" date="2018-04" db="EMBL/GenBank/DDBJ databases">
        <title>Characteristic and Complete Genome Sequencing of A Novel Member of Infective Endocarditis Causative Bacteria: Bergeyella cardium QL-PH.</title>
        <authorList>
            <person name="Pan H."/>
            <person name="Sun E."/>
            <person name="Zhang Y."/>
        </authorList>
    </citation>
    <scope>NUCLEOTIDE SEQUENCE [LARGE SCALE GENOMIC DNA]</scope>
    <source>
        <strain evidence="1 2">HPQL</strain>
    </source>
</reference>
<dbReference type="AlphaFoldDB" id="A0A6P1QXA8"/>
<name>A0A6P1QXA8_9FLAO</name>
<dbReference type="InterPro" id="IPR007497">
    <property type="entry name" value="SIMPL/DUF541"/>
</dbReference>
<dbReference type="EMBL" id="CP029149">
    <property type="protein sequence ID" value="QHN65344.1"/>
    <property type="molecule type" value="Genomic_DNA"/>
</dbReference>
<dbReference type="OrthoDB" id="1118849at2"/>
<dbReference type="KEGG" id="bcad:DBX24_05300"/>
<dbReference type="RefSeq" id="WP_160224198.1">
    <property type="nucleotide sequence ID" value="NZ_CP029149.1"/>
</dbReference>
<evidence type="ECO:0000313" key="1">
    <source>
        <dbReference type="EMBL" id="QHN65344.1"/>
    </source>
</evidence>
<dbReference type="Gene3D" id="3.30.110.170">
    <property type="entry name" value="Protein of unknown function (DUF541), domain 1"/>
    <property type="match status" value="1"/>
</dbReference>
<organism evidence="1 2">
    <name type="scientific">Bergeyella cardium</name>
    <dbReference type="NCBI Taxonomy" id="1585976"/>
    <lineage>
        <taxon>Bacteria</taxon>
        <taxon>Pseudomonadati</taxon>
        <taxon>Bacteroidota</taxon>
        <taxon>Flavobacteriia</taxon>
        <taxon>Flavobacteriales</taxon>
        <taxon>Weeksellaceae</taxon>
        <taxon>Bergeyella</taxon>
    </lineage>
</organism>
<proteinExistence type="predicted"/>
<keyword evidence="2" id="KW-1185">Reference proteome</keyword>
<dbReference type="Pfam" id="PF04402">
    <property type="entry name" value="SIMPL"/>
    <property type="match status" value="1"/>
</dbReference>
<evidence type="ECO:0000313" key="2">
    <source>
        <dbReference type="Proteomes" id="UP000464318"/>
    </source>
</evidence>